<accession>A0A8J5M906</accession>
<dbReference type="EMBL" id="JAENGY010000180">
    <property type="protein sequence ID" value="KAG6970445.1"/>
    <property type="molecule type" value="Genomic_DNA"/>
</dbReference>
<dbReference type="Proteomes" id="UP000709295">
    <property type="component" value="Unassembled WGS sequence"/>
</dbReference>
<keyword evidence="2" id="KW-1185">Reference proteome</keyword>
<protein>
    <submittedName>
        <fullName evidence="1">Uncharacterized protein</fullName>
    </submittedName>
</protein>
<organism evidence="1 2">
    <name type="scientific">Phytophthora aleatoria</name>
    <dbReference type="NCBI Taxonomy" id="2496075"/>
    <lineage>
        <taxon>Eukaryota</taxon>
        <taxon>Sar</taxon>
        <taxon>Stramenopiles</taxon>
        <taxon>Oomycota</taxon>
        <taxon>Peronosporomycetes</taxon>
        <taxon>Peronosporales</taxon>
        <taxon>Peronosporaceae</taxon>
        <taxon>Phytophthora</taxon>
    </lineage>
</organism>
<gene>
    <name evidence="1" type="ORF">JG688_00004855</name>
</gene>
<dbReference type="AlphaFoldDB" id="A0A8J5M906"/>
<comment type="caution">
    <text evidence="1">The sequence shown here is derived from an EMBL/GenBank/DDBJ whole genome shotgun (WGS) entry which is preliminary data.</text>
</comment>
<evidence type="ECO:0000313" key="1">
    <source>
        <dbReference type="EMBL" id="KAG6970445.1"/>
    </source>
</evidence>
<reference evidence="1" key="1">
    <citation type="submission" date="2021-01" db="EMBL/GenBank/DDBJ databases">
        <title>Phytophthora aleatoria, a newly-described species from Pinus radiata is distinct from Phytophthora cactorum isolates based on comparative genomics.</title>
        <authorList>
            <person name="Mcdougal R."/>
            <person name="Panda P."/>
            <person name="Williams N."/>
            <person name="Studholme D.J."/>
        </authorList>
    </citation>
    <scope>NUCLEOTIDE SEQUENCE</scope>
    <source>
        <strain evidence="1">NZFS 4037</strain>
    </source>
</reference>
<sequence length="79" mass="9192">MYCGTNFVAFRVRDSKRNPAHFDNVAGSIPETFEYIHKIYRCTHGVSQKYRGKGDREQSTRYTGCEGRFTAHVENRSQK</sequence>
<evidence type="ECO:0000313" key="2">
    <source>
        <dbReference type="Proteomes" id="UP000709295"/>
    </source>
</evidence>
<name>A0A8J5M906_9STRA</name>
<proteinExistence type="predicted"/>